<dbReference type="Pfam" id="PF09084">
    <property type="entry name" value="NMT1"/>
    <property type="match status" value="1"/>
</dbReference>
<dbReference type="RefSeq" id="WP_306001219.1">
    <property type="nucleotide sequence ID" value="NZ_JASNFN010000029.1"/>
</dbReference>
<name>A0ABT9IGI5_9ACTN</name>
<sequence length="323" mass="32942">MRRTVAALVAAPLLLVTACGGSDEEPDAGAAGGGGGELEQVSVGVIPIVDVSPIYLGQQQGFFEDCGLDLTLETGQGGAAIVPAVVSGQSQFGFSNITSLLLAASEGLPLQVVANGVASTGEQGADFGAVVASPDSGITGPADLAGRTVAVNTLNNIGTTTVRESVRAAGGDPDSVDFVELPFPEMAAALQQGNVDAAWVVEPFVAVATDAGAQVVASNFVDTADDLTVAAYFTSEQYAQVNPEAVECFSDAMAQSLEYAQENPDAVREILGEYTQIDPAIAEAMTLPAWPAEINRDSVQTLSDLAVEDGLLDEAPDLDALLP</sequence>
<feature type="chain" id="PRO_5045802457" evidence="4">
    <location>
        <begin position="22"/>
        <end position="323"/>
    </location>
</feature>
<evidence type="ECO:0000256" key="4">
    <source>
        <dbReference type="SAM" id="SignalP"/>
    </source>
</evidence>
<dbReference type="PANTHER" id="PTHR30024">
    <property type="entry name" value="ALIPHATIC SULFONATES-BINDING PROTEIN-RELATED"/>
    <property type="match status" value="1"/>
</dbReference>
<organism evidence="6 7">
    <name type="scientific">Blastococcus carthaginiensis</name>
    <dbReference type="NCBI Taxonomy" id="3050034"/>
    <lineage>
        <taxon>Bacteria</taxon>
        <taxon>Bacillati</taxon>
        <taxon>Actinomycetota</taxon>
        <taxon>Actinomycetes</taxon>
        <taxon>Geodermatophilales</taxon>
        <taxon>Geodermatophilaceae</taxon>
        <taxon>Blastococcus</taxon>
    </lineage>
</organism>
<comment type="similarity">
    <text evidence="2">Belongs to the bacterial solute-binding protein SsuA/TauA family.</text>
</comment>
<feature type="signal peptide" evidence="4">
    <location>
        <begin position="1"/>
        <end position="21"/>
    </location>
</feature>
<evidence type="ECO:0000256" key="2">
    <source>
        <dbReference type="ARBA" id="ARBA00010742"/>
    </source>
</evidence>
<keyword evidence="3 4" id="KW-0732">Signal</keyword>
<dbReference type="PROSITE" id="PS51257">
    <property type="entry name" value="PROKAR_LIPOPROTEIN"/>
    <property type="match status" value="1"/>
</dbReference>
<gene>
    <name evidence="6" type="ORF">QOZ88_18675</name>
</gene>
<proteinExistence type="inferred from homology"/>
<evidence type="ECO:0000313" key="7">
    <source>
        <dbReference type="Proteomes" id="UP001233673"/>
    </source>
</evidence>
<keyword evidence="7" id="KW-1185">Reference proteome</keyword>
<accession>A0ABT9IGI5</accession>
<reference evidence="7" key="1">
    <citation type="submission" date="2023-05" db="EMBL/GenBank/DDBJ databases">
        <title>Draft genome of Pseudofrankia sp. BMG5.37.</title>
        <authorList>
            <person name="Gtari M."/>
            <person name="Ghodhbane F."/>
            <person name="Sbissi I."/>
        </authorList>
    </citation>
    <scope>NUCLEOTIDE SEQUENCE [LARGE SCALE GENOMIC DNA]</scope>
    <source>
        <strain evidence="7">BMG 814</strain>
    </source>
</reference>
<comment type="subcellular location">
    <subcellularLocation>
        <location evidence="1">Periplasm</location>
    </subcellularLocation>
</comment>
<evidence type="ECO:0000256" key="3">
    <source>
        <dbReference type="ARBA" id="ARBA00022729"/>
    </source>
</evidence>
<dbReference type="SUPFAM" id="SSF53850">
    <property type="entry name" value="Periplasmic binding protein-like II"/>
    <property type="match status" value="1"/>
</dbReference>
<dbReference type="Gene3D" id="3.40.190.10">
    <property type="entry name" value="Periplasmic binding protein-like II"/>
    <property type="match status" value="2"/>
</dbReference>
<evidence type="ECO:0000256" key="1">
    <source>
        <dbReference type="ARBA" id="ARBA00004418"/>
    </source>
</evidence>
<dbReference type="Proteomes" id="UP001233673">
    <property type="component" value="Unassembled WGS sequence"/>
</dbReference>
<dbReference type="InterPro" id="IPR015168">
    <property type="entry name" value="SsuA/THI5"/>
</dbReference>
<evidence type="ECO:0000259" key="5">
    <source>
        <dbReference type="Pfam" id="PF09084"/>
    </source>
</evidence>
<feature type="domain" description="SsuA/THI5-like" evidence="5">
    <location>
        <begin position="50"/>
        <end position="266"/>
    </location>
</feature>
<protein>
    <submittedName>
        <fullName evidence="6">ABC transporter substrate-binding protein</fullName>
    </submittedName>
</protein>
<dbReference type="PANTHER" id="PTHR30024:SF47">
    <property type="entry name" value="TAURINE-BINDING PERIPLASMIC PROTEIN"/>
    <property type="match status" value="1"/>
</dbReference>
<comment type="caution">
    <text evidence="6">The sequence shown here is derived from an EMBL/GenBank/DDBJ whole genome shotgun (WGS) entry which is preliminary data.</text>
</comment>
<dbReference type="EMBL" id="JASNFN010000029">
    <property type="protein sequence ID" value="MDP5184666.1"/>
    <property type="molecule type" value="Genomic_DNA"/>
</dbReference>
<evidence type="ECO:0000313" key="6">
    <source>
        <dbReference type="EMBL" id="MDP5184666.1"/>
    </source>
</evidence>